<reference evidence="3" key="1">
    <citation type="submission" date="2017-10" db="EMBL/GenBank/DDBJ databases">
        <authorList>
            <person name="Regsiter A."/>
            <person name="William W."/>
        </authorList>
    </citation>
    <scope>NUCLEOTIDE SEQUENCE [LARGE SCALE GENOMIC DNA]</scope>
</reference>
<name>A0A2N9AUP3_METEX</name>
<dbReference type="AlphaFoldDB" id="A0A2N9AUP3"/>
<evidence type="ECO:0008006" key="4">
    <source>
        <dbReference type="Google" id="ProtNLM"/>
    </source>
</evidence>
<accession>A0A2N9AUP3</accession>
<feature type="region of interest" description="Disordered" evidence="1">
    <location>
        <begin position="232"/>
        <end position="282"/>
    </location>
</feature>
<sequence>MSQGPNHQGPVTTPPTGAPVETLPENIAARSGMPRESGVEHNLHDISDRATTQGRDANARLQAGLQDTTEQAREGARNLRDQAADRASELKNRVSEAADSTRAQASDTVRAARERAGETYEDARSWAEDRYETQRQRAADLADRGYRRLHEGRTATEHFVSENPLLVGVVGLAAGLLLGALLPRTRQEDQALGPYADDLRDQGIRYARDLTHRGRAFVETALDPENLDAAVKRASAEGGSQSGQQGGPTTGQATGQTAGQATGQATGSRPGFNETSRPPHRP</sequence>
<evidence type="ECO:0000313" key="3">
    <source>
        <dbReference type="Proteomes" id="UP000233769"/>
    </source>
</evidence>
<feature type="region of interest" description="Disordered" evidence="1">
    <location>
        <begin position="1"/>
        <end position="71"/>
    </location>
</feature>
<dbReference type="Proteomes" id="UP000233769">
    <property type="component" value="Chromosome tk0001"/>
</dbReference>
<feature type="compositionally biased region" description="Low complexity" evidence="1">
    <location>
        <begin position="250"/>
        <end position="268"/>
    </location>
</feature>
<proteinExistence type="predicted"/>
<evidence type="ECO:0000313" key="2">
    <source>
        <dbReference type="EMBL" id="SOR31051.1"/>
    </source>
</evidence>
<evidence type="ECO:0000256" key="1">
    <source>
        <dbReference type="SAM" id="MobiDB-lite"/>
    </source>
</evidence>
<feature type="compositionally biased region" description="Basic and acidic residues" evidence="1">
    <location>
        <begin position="37"/>
        <end position="48"/>
    </location>
</feature>
<gene>
    <name evidence="2" type="ORF">TK0001_4449</name>
</gene>
<organism evidence="2 3">
    <name type="scientific">Methylorubrum extorquens</name>
    <name type="common">Methylobacterium dichloromethanicum</name>
    <name type="synonym">Methylobacterium extorquens</name>
    <dbReference type="NCBI Taxonomy" id="408"/>
    <lineage>
        <taxon>Bacteria</taxon>
        <taxon>Pseudomonadati</taxon>
        <taxon>Pseudomonadota</taxon>
        <taxon>Alphaproteobacteria</taxon>
        <taxon>Hyphomicrobiales</taxon>
        <taxon>Methylobacteriaceae</taxon>
        <taxon>Methylorubrum</taxon>
    </lineage>
</organism>
<dbReference type="Gene3D" id="1.20.5.1230">
    <property type="entry name" value="Apolipoprotein A-I"/>
    <property type="match status" value="1"/>
</dbReference>
<dbReference type="SUPFAM" id="SSF58113">
    <property type="entry name" value="Apolipoprotein A-I"/>
    <property type="match status" value="1"/>
</dbReference>
<protein>
    <recommendedName>
        <fullName evidence="4">DUF883 domain-containing protein</fullName>
    </recommendedName>
</protein>
<feature type="compositionally biased region" description="Basic and acidic residues" evidence="1">
    <location>
        <begin position="84"/>
        <end position="96"/>
    </location>
</feature>
<feature type="compositionally biased region" description="Gly residues" evidence="1">
    <location>
        <begin position="240"/>
        <end position="249"/>
    </location>
</feature>
<feature type="region of interest" description="Disordered" evidence="1">
    <location>
        <begin position="84"/>
        <end position="109"/>
    </location>
</feature>
<dbReference type="EMBL" id="LT962688">
    <property type="protein sequence ID" value="SOR31051.1"/>
    <property type="molecule type" value="Genomic_DNA"/>
</dbReference>